<accession>A0AA90PHJ5</accession>
<dbReference type="Proteomes" id="UP001240777">
    <property type="component" value="Unassembled WGS sequence"/>
</dbReference>
<dbReference type="InterPro" id="IPR050266">
    <property type="entry name" value="AB_hydrolase_sf"/>
</dbReference>
<dbReference type="Pfam" id="PF12697">
    <property type="entry name" value="Abhydrolase_6"/>
    <property type="match status" value="1"/>
</dbReference>
<feature type="domain" description="AB hydrolase-1" evidence="2">
    <location>
        <begin position="28"/>
        <end position="120"/>
    </location>
</feature>
<protein>
    <submittedName>
        <fullName evidence="4">Alpha/beta hydrolase</fullName>
    </submittedName>
</protein>
<dbReference type="RefSeq" id="WP_305516384.1">
    <property type="nucleotide sequence ID" value="NZ_JAUPEV010000001.1"/>
</dbReference>
<evidence type="ECO:0000313" key="5">
    <source>
        <dbReference type="Proteomes" id="UP001177258"/>
    </source>
</evidence>
<name>A0AA90PHJ5_9HELI</name>
<proteinExistence type="predicted"/>
<dbReference type="InterPro" id="IPR029058">
    <property type="entry name" value="AB_hydrolase_fold"/>
</dbReference>
<evidence type="ECO:0000256" key="1">
    <source>
        <dbReference type="ARBA" id="ARBA00022801"/>
    </source>
</evidence>
<dbReference type="PANTHER" id="PTHR43798">
    <property type="entry name" value="MONOACYLGLYCEROL LIPASE"/>
    <property type="match status" value="1"/>
</dbReference>
<organism evidence="4 5">
    <name type="scientific">Helicobacter cappadocius</name>
    <dbReference type="NCBI Taxonomy" id="3063998"/>
    <lineage>
        <taxon>Bacteria</taxon>
        <taxon>Pseudomonadati</taxon>
        <taxon>Campylobacterota</taxon>
        <taxon>Epsilonproteobacteria</taxon>
        <taxon>Campylobacterales</taxon>
        <taxon>Helicobacteraceae</taxon>
        <taxon>Helicobacter</taxon>
    </lineage>
</organism>
<keyword evidence="1 4" id="KW-0378">Hydrolase</keyword>
<dbReference type="SUPFAM" id="SSF53474">
    <property type="entry name" value="alpha/beta-Hydrolases"/>
    <property type="match status" value="1"/>
</dbReference>
<comment type="caution">
    <text evidence="4">The sequence shown here is derived from an EMBL/GenBank/DDBJ whole genome shotgun (WGS) entry which is preliminary data.</text>
</comment>
<gene>
    <name evidence="3" type="ORF">Q5I04_01245</name>
    <name evidence="4" type="ORF">Q5I06_01245</name>
</gene>
<sequence length="237" mass="27167">MAKRLICYRGNEFELSYTFLNHHCSKNILFLHGWGSNKELMELAFKNSFKDFNHYYLDMPGFGNSPNSVVISTQDYAQITNEFIASFDIKINVIVGHSFGGKVALLCNSDEIILLSSAGIPIQKSLRVKTKIFLAKIFKTLGINSSKLRSADAENLNEAMYEVFKQVVNEDFSNIYAHFCKKAYVFWGRSDSATPLWCGEKISTLIPNNHFFVLEGDHYFFLKQAKIIDEQYHKEGR</sequence>
<evidence type="ECO:0000313" key="6">
    <source>
        <dbReference type="Proteomes" id="UP001240777"/>
    </source>
</evidence>
<dbReference type="EMBL" id="JAUYZK010000001">
    <property type="protein sequence ID" value="MDP2538412.1"/>
    <property type="molecule type" value="Genomic_DNA"/>
</dbReference>
<evidence type="ECO:0000313" key="3">
    <source>
        <dbReference type="EMBL" id="MDO7252545.1"/>
    </source>
</evidence>
<dbReference type="GO" id="GO:0016787">
    <property type="term" value="F:hydrolase activity"/>
    <property type="evidence" value="ECO:0007669"/>
    <property type="project" value="UniProtKB-KW"/>
</dbReference>
<dbReference type="Gene3D" id="3.40.50.1820">
    <property type="entry name" value="alpha/beta hydrolase"/>
    <property type="match status" value="1"/>
</dbReference>
<dbReference type="EMBL" id="JAUPEV010000001">
    <property type="protein sequence ID" value="MDO7252545.1"/>
    <property type="molecule type" value="Genomic_DNA"/>
</dbReference>
<evidence type="ECO:0000313" key="4">
    <source>
        <dbReference type="EMBL" id="MDP2538412.1"/>
    </source>
</evidence>
<keyword evidence="6" id="KW-1185">Reference proteome</keyword>
<dbReference type="AlphaFoldDB" id="A0AA90PHJ5"/>
<dbReference type="InterPro" id="IPR000073">
    <property type="entry name" value="AB_hydrolase_1"/>
</dbReference>
<reference evidence="3" key="2">
    <citation type="submission" date="2023-07" db="EMBL/GenBank/DDBJ databases">
        <authorList>
            <person name="Aydin F."/>
            <person name="Tarhane S."/>
            <person name="Saticioglu I.B."/>
            <person name="Karakaya E."/>
            <person name="Abay S."/>
            <person name="Guran O."/>
            <person name="Bozkurt E."/>
            <person name="Uzum N."/>
            <person name="Olgun K."/>
            <person name="Jablonski D."/>
        </authorList>
    </citation>
    <scope>NUCLEOTIDE SEQUENCE</scope>
    <source>
        <strain evidence="3">Faydin-H75</strain>
    </source>
</reference>
<reference evidence="4 6" key="1">
    <citation type="submission" date="2023-07" db="EMBL/GenBank/DDBJ databases">
        <title>Unpublished Manusciprt.</title>
        <authorList>
            <person name="Aydin F."/>
            <person name="Tarhane S."/>
            <person name="Saticioglu I.B."/>
            <person name="Karakaya E."/>
            <person name="Abay S."/>
            <person name="Guran O."/>
            <person name="Bozkurt E."/>
            <person name="Uzum N."/>
            <person name="Olgun K."/>
            <person name="Jablonski D."/>
        </authorList>
    </citation>
    <scope>NUCLEOTIDE SEQUENCE</scope>
    <source>
        <strain evidence="6">faydin-H75</strain>
        <strain evidence="4">Faydin-H76</strain>
    </source>
</reference>
<reference evidence="3 5" key="3">
    <citation type="journal article" date="2024" name="Syst. Appl. Microbiol.">
        <title>Helicobacter cappadocius sp. nov., from lizards: The first psychrotrophic Helicobacter species.</title>
        <authorList>
            <person name="Aydin F."/>
            <person name="Tarhane S."/>
            <person name="Karakaya E."/>
            <person name="Abay S."/>
            <person name="Kayman T."/>
            <person name="Guran O."/>
            <person name="Bozkurt E."/>
            <person name="Uzum N."/>
            <person name="Avci A."/>
            <person name="Olgun K."/>
            <person name="Jablonski D."/>
            <person name="Guran C."/>
            <person name="Burcin Saticioglu I."/>
        </authorList>
    </citation>
    <scope>NUCLEOTIDE SEQUENCE [LARGE SCALE GENOMIC DNA]</scope>
    <source>
        <strain evidence="3">Faydin-H75</strain>
        <strain evidence="5">faydin-H76</strain>
    </source>
</reference>
<dbReference type="PANTHER" id="PTHR43798:SF31">
    <property type="entry name" value="AB HYDROLASE SUPERFAMILY PROTEIN YCLE"/>
    <property type="match status" value="1"/>
</dbReference>
<evidence type="ECO:0000259" key="2">
    <source>
        <dbReference type="Pfam" id="PF12697"/>
    </source>
</evidence>
<dbReference type="Proteomes" id="UP001177258">
    <property type="component" value="Unassembled WGS sequence"/>
</dbReference>
<dbReference type="GO" id="GO:0016020">
    <property type="term" value="C:membrane"/>
    <property type="evidence" value="ECO:0007669"/>
    <property type="project" value="TreeGrafter"/>
</dbReference>